<dbReference type="EMBL" id="CAJMWV010000973">
    <property type="protein sequence ID" value="CAE6422847.1"/>
    <property type="molecule type" value="Genomic_DNA"/>
</dbReference>
<evidence type="ECO:0000256" key="4">
    <source>
        <dbReference type="PROSITE-ProRule" id="PRU00175"/>
    </source>
</evidence>
<feature type="compositionally biased region" description="Pro residues" evidence="5">
    <location>
        <begin position="226"/>
        <end position="240"/>
    </location>
</feature>
<dbReference type="GO" id="GO:0032183">
    <property type="term" value="F:SUMO binding"/>
    <property type="evidence" value="ECO:0007669"/>
    <property type="project" value="TreeGrafter"/>
</dbReference>
<organism evidence="7 8">
    <name type="scientific">Rhizoctonia solani</name>
    <dbReference type="NCBI Taxonomy" id="456999"/>
    <lineage>
        <taxon>Eukaryota</taxon>
        <taxon>Fungi</taxon>
        <taxon>Dikarya</taxon>
        <taxon>Basidiomycota</taxon>
        <taxon>Agaricomycotina</taxon>
        <taxon>Agaricomycetes</taxon>
        <taxon>Cantharellales</taxon>
        <taxon>Ceratobasidiaceae</taxon>
        <taxon>Rhizoctonia</taxon>
    </lineage>
</organism>
<sequence length="307" mass="32678">MKNLVAFESVLGGGGAVRGFGHGDGGRSAETTFDKASLFYASLDSSDVTLTRLIRSGSALLPTMDSPSTPSRPRQLQGPPKRSSTTLGRLTRSRAAFQPSSSLSPPPPELEAQGSATHLTVPAESPSNNNITQIDQIAAGPVDAEQAPVTLKKRKALEDDDVNDGPLLSEYMCPICFSPPTGAIVTLCGHIMCGGCLYGAITARGAPAQKLCPVCRTPILNLQFTMPPPTVPERPPPPPRRPLEPRTVNRIRLPTAGEDMVDVNMDQEVIDVDEDEDELARVEPRWDPARSGVVGLEVLTLGVDEVV</sequence>
<dbReference type="GO" id="GO:0033768">
    <property type="term" value="C:SUMO-targeted ubiquitin ligase complex"/>
    <property type="evidence" value="ECO:0007669"/>
    <property type="project" value="TreeGrafter"/>
</dbReference>
<evidence type="ECO:0000313" key="8">
    <source>
        <dbReference type="Proteomes" id="UP000663831"/>
    </source>
</evidence>
<feature type="region of interest" description="Disordered" evidence="5">
    <location>
        <begin position="226"/>
        <end position="245"/>
    </location>
</feature>
<dbReference type="Gene3D" id="3.30.40.10">
    <property type="entry name" value="Zinc/RING finger domain, C3HC4 (zinc finger)"/>
    <property type="match status" value="1"/>
</dbReference>
<dbReference type="GO" id="GO:0016567">
    <property type="term" value="P:protein ubiquitination"/>
    <property type="evidence" value="ECO:0007669"/>
    <property type="project" value="UniProtKB-UniPathway"/>
</dbReference>
<dbReference type="SUPFAM" id="SSF57850">
    <property type="entry name" value="RING/U-box"/>
    <property type="match status" value="1"/>
</dbReference>
<dbReference type="InterPro" id="IPR017907">
    <property type="entry name" value="Znf_RING_CS"/>
</dbReference>
<evidence type="ECO:0000259" key="6">
    <source>
        <dbReference type="PROSITE" id="PS50089"/>
    </source>
</evidence>
<gene>
    <name evidence="7" type="ORF">RDB_LOCUS34183</name>
</gene>
<proteinExistence type="predicted"/>
<dbReference type="UniPathway" id="UPA00143"/>
<evidence type="ECO:0000256" key="2">
    <source>
        <dbReference type="ARBA" id="ARBA00022771"/>
    </source>
</evidence>
<reference evidence="7" key="1">
    <citation type="submission" date="2021-01" db="EMBL/GenBank/DDBJ databases">
        <authorList>
            <person name="Kaushik A."/>
        </authorList>
    </citation>
    <scope>NUCLEOTIDE SEQUENCE</scope>
    <source>
        <strain evidence="7">AG3-1AP</strain>
    </source>
</reference>
<dbReference type="InterPro" id="IPR001841">
    <property type="entry name" value="Znf_RING"/>
</dbReference>
<dbReference type="PANTHER" id="PTHR47094">
    <property type="entry name" value="ELFLESS, ISOFORM B"/>
    <property type="match status" value="1"/>
</dbReference>
<dbReference type="GO" id="GO:0006511">
    <property type="term" value="P:ubiquitin-dependent protein catabolic process"/>
    <property type="evidence" value="ECO:0007669"/>
    <property type="project" value="TreeGrafter"/>
</dbReference>
<evidence type="ECO:0000256" key="3">
    <source>
        <dbReference type="ARBA" id="ARBA00022833"/>
    </source>
</evidence>
<keyword evidence="2 4" id="KW-0863">Zinc-finger</keyword>
<evidence type="ECO:0000256" key="5">
    <source>
        <dbReference type="SAM" id="MobiDB-lite"/>
    </source>
</evidence>
<evidence type="ECO:0000256" key="1">
    <source>
        <dbReference type="ARBA" id="ARBA00022723"/>
    </source>
</evidence>
<dbReference type="PROSITE" id="PS50089">
    <property type="entry name" value="ZF_RING_2"/>
    <property type="match status" value="1"/>
</dbReference>
<dbReference type="InterPro" id="IPR013083">
    <property type="entry name" value="Znf_RING/FYVE/PHD"/>
</dbReference>
<dbReference type="GO" id="GO:0008270">
    <property type="term" value="F:zinc ion binding"/>
    <property type="evidence" value="ECO:0007669"/>
    <property type="project" value="UniProtKB-KW"/>
</dbReference>
<feature type="region of interest" description="Disordered" evidence="5">
    <location>
        <begin position="60"/>
        <end position="115"/>
    </location>
</feature>
<accession>A0A8H2XBL3</accession>
<dbReference type="Proteomes" id="UP000663831">
    <property type="component" value="Unassembled WGS sequence"/>
</dbReference>
<feature type="domain" description="RING-type" evidence="6">
    <location>
        <begin position="173"/>
        <end position="216"/>
    </location>
</feature>
<dbReference type="SMART" id="SM00184">
    <property type="entry name" value="RING"/>
    <property type="match status" value="1"/>
</dbReference>
<dbReference type="PANTHER" id="PTHR47094:SF1">
    <property type="entry name" value="RING-TYPE E3 UBIQUITIN TRANSFERASE"/>
    <property type="match status" value="1"/>
</dbReference>
<feature type="compositionally biased region" description="Polar residues" evidence="5">
    <location>
        <begin position="65"/>
        <end position="74"/>
    </location>
</feature>
<name>A0A8H2XBL3_9AGAM</name>
<dbReference type="InterPro" id="IPR049627">
    <property type="entry name" value="SLX8"/>
</dbReference>
<keyword evidence="3" id="KW-0862">Zinc</keyword>
<comment type="caution">
    <text evidence="7">The sequence shown here is derived from an EMBL/GenBank/DDBJ whole genome shotgun (WGS) entry which is preliminary data.</text>
</comment>
<dbReference type="PROSITE" id="PS00518">
    <property type="entry name" value="ZF_RING_1"/>
    <property type="match status" value="1"/>
</dbReference>
<protein>
    <recommendedName>
        <fullName evidence="6">RING-type domain-containing protein</fullName>
    </recommendedName>
</protein>
<keyword evidence="1" id="KW-0479">Metal-binding</keyword>
<evidence type="ECO:0000313" key="7">
    <source>
        <dbReference type="EMBL" id="CAE6422847.1"/>
    </source>
</evidence>
<dbReference type="GO" id="GO:0140082">
    <property type="term" value="F:SUMO-ubiquitin ligase activity"/>
    <property type="evidence" value="ECO:0007669"/>
    <property type="project" value="TreeGrafter"/>
</dbReference>
<dbReference type="Pfam" id="PF13920">
    <property type="entry name" value="zf-C3HC4_3"/>
    <property type="match status" value="1"/>
</dbReference>
<dbReference type="AlphaFoldDB" id="A0A8H2XBL3"/>
<dbReference type="GO" id="GO:0061630">
    <property type="term" value="F:ubiquitin protein ligase activity"/>
    <property type="evidence" value="ECO:0007669"/>
    <property type="project" value="InterPro"/>
</dbReference>